<dbReference type="EMBL" id="JAPWTJ010000019">
    <property type="protein sequence ID" value="KAJ8985131.1"/>
    <property type="molecule type" value="Genomic_DNA"/>
</dbReference>
<proteinExistence type="predicted"/>
<reference evidence="3" key="1">
    <citation type="journal article" date="2023" name="Insect Mol. Biol.">
        <title>Genome sequencing provides insights into the evolution of gene families encoding plant cell wall-degrading enzymes in longhorned beetles.</title>
        <authorList>
            <person name="Shin N.R."/>
            <person name="Okamura Y."/>
            <person name="Kirsch R."/>
            <person name="Pauchet Y."/>
        </authorList>
    </citation>
    <scope>NUCLEOTIDE SEQUENCE</scope>
    <source>
        <strain evidence="3">MMC_N1</strain>
    </source>
</reference>
<dbReference type="PROSITE" id="PS50853">
    <property type="entry name" value="FN3"/>
    <property type="match status" value="1"/>
</dbReference>
<gene>
    <name evidence="3" type="ORF">NQ317_012782</name>
</gene>
<keyword evidence="4" id="KW-1185">Reference proteome</keyword>
<evidence type="ECO:0000313" key="4">
    <source>
        <dbReference type="Proteomes" id="UP001162164"/>
    </source>
</evidence>
<organism evidence="3 4">
    <name type="scientific">Molorchus minor</name>
    <dbReference type="NCBI Taxonomy" id="1323400"/>
    <lineage>
        <taxon>Eukaryota</taxon>
        <taxon>Metazoa</taxon>
        <taxon>Ecdysozoa</taxon>
        <taxon>Arthropoda</taxon>
        <taxon>Hexapoda</taxon>
        <taxon>Insecta</taxon>
        <taxon>Pterygota</taxon>
        <taxon>Neoptera</taxon>
        <taxon>Endopterygota</taxon>
        <taxon>Coleoptera</taxon>
        <taxon>Polyphaga</taxon>
        <taxon>Cucujiformia</taxon>
        <taxon>Chrysomeloidea</taxon>
        <taxon>Cerambycidae</taxon>
        <taxon>Lamiinae</taxon>
        <taxon>Monochamini</taxon>
        <taxon>Molorchus</taxon>
    </lineage>
</organism>
<sequence length="309" mass="34506">MNRIELLFVLILSCFAVSQVIGDDDDSCRPSWVRSLRVTDEAILTWTEAPDEECDVAYYLVQVTYRGEQSTYTTEEMQLNVSFVPPCESVTFTVIPISTNDVQGGTSTHGLRMPIPPDANLTIQYIRVSSQDGHVTLNWDLDEEWRICTSRFRVIIYEEESDTPADIYVSDTTLIIPFLVPCSGYILGVTAVHSLTQQGPVSTVRYTVPAHRLISPTVQGITLGKTYVYMEWHIDSYVHNRCAVSSLVVTSTPSFSLAFPITNNYERPTISTNITNLQPEIMYFLNVTVVNTAGPSVPTLISVQTLGDE</sequence>
<evidence type="ECO:0000259" key="2">
    <source>
        <dbReference type="PROSITE" id="PS50853"/>
    </source>
</evidence>
<feature type="chain" id="PRO_5046300945" description="Fibronectin type-III domain-containing protein" evidence="1">
    <location>
        <begin position="23"/>
        <end position="309"/>
    </location>
</feature>
<dbReference type="SUPFAM" id="SSF49265">
    <property type="entry name" value="Fibronectin type III"/>
    <property type="match status" value="1"/>
</dbReference>
<name>A0ABQ9K3H5_9CUCU</name>
<dbReference type="Proteomes" id="UP001162164">
    <property type="component" value="Unassembled WGS sequence"/>
</dbReference>
<evidence type="ECO:0000256" key="1">
    <source>
        <dbReference type="SAM" id="SignalP"/>
    </source>
</evidence>
<protein>
    <recommendedName>
        <fullName evidence="2">Fibronectin type-III domain-containing protein</fullName>
    </recommendedName>
</protein>
<keyword evidence="1" id="KW-0732">Signal</keyword>
<dbReference type="InterPro" id="IPR036116">
    <property type="entry name" value="FN3_sf"/>
</dbReference>
<dbReference type="InterPro" id="IPR003961">
    <property type="entry name" value="FN3_dom"/>
</dbReference>
<comment type="caution">
    <text evidence="3">The sequence shown here is derived from an EMBL/GenBank/DDBJ whole genome shotgun (WGS) entry which is preliminary data.</text>
</comment>
<feature type="signal peptide" evidence="1">
    <location>
        <begin position="1"/>
        <end position="22"/>
    </location>
</feature>
<feature type="domain" description="Fibronectin type-III" evidence="2">
    <location>
        <begin position="212"/>
        <end position="309"/>
    </location>
</feature>
<evidence type="ECO:0000313" key="3">
    <source>
        <dbReference type="EMBL" id="KAJ8985131.1"/>
    </source>
</evidence>
<accession>A0ABQ9K3H5</accession>